<protein>
    <recommendedName>
        <fullName evidence="4">DUF669 domain-containing protein</fullName>
    </recommendedName>
</protein>
<gene>
    <name evidence="1" type="ORF">MM415A01046_0021</name>
    <name evidence="2" type="ORF">MM415B03492_0010</name>
    <name evidence="3" type="ORF">TM448B04841_0007</name>
</gene>
<dbReference type="Pfam" id="PF05037">
    <property type="entry name" value="DUF669"/>
    <property type="match status" value="1"/>
</dbReference>
<evidence type="ECO:0008006" key="4">
    <source>
        <dbReference type="Google" id="ProtNLM"/>
    </source>
</evidence>
<dbReference type="EMBL" id="MT145108">
    <property type="protein sequence ID" value="QJI03667.1"/>
    <property type="molecule type" value="Genomic_DNA"/>
</dbReference>
<evidence type="ECO:0000313" key="2">
    <source>
        <dbReference type="EMBL" id="QJA91071.1"/>
    </source>
</evidence>
<dbReference type="EMBL" id="MT142958">
    <property type="protein sequence ID" value="QJA91071.1"/>
    <property type="molecule type" value="Genomic_DNA"/>
</dbReference>
<evidence type="ECO:0000313" key="1">
    <source>
        <dbReference type="EMBL" id="QJA78624.1"/>
    </source>
</evidence>
<dbReference type="EMBL" id="MT142345">
    <property type="protein sequence ID" value="QJA78624.1"/>
    <property type="molecule type" value="Genomic_DNA"/>
</dbReference>
<proteinExistence type="predicted"/>
<sequence>MPVIDLGVNFEDVKDQDVFEPMPVGTYDFTVASVESKSSATGRPMLKWTLDVSHDGKARKLFNNTVLPWNNPQTGQLDIGGVGMLVAQCKAVGLPWSGGALSTEDYVGRGGQVKVSQKTKQVKSADGTYVDDPNGQIVNDIQGFEY</sequence>
<dbReference type="InterPro" id="IPR007731">
    <property type="entry name" value="DUF669"/>
</dbReference>
<dbReference type="AlphaFoldDB" id="A0A6M3LCV9"/>
<name>A0A6M3LCV9_9ZZZZ</name>
<evidence type="ECO:0000313" key="3">
    <source>
        <dbReference type="EMBL" id="QJI03667.1"/>
    </source>
</evidence>
<accession>A0A6M3LCV9</accession>
<organism evidence="2">
    <name type="scientific">viral metagenome</name>
    <dbReference type="NCBI Taxonomy" id="1070528"/>
    <lineage>
        <taxon>unclassified sequences</taxon>
        <taxon>metagenomes</taxon>
        <taxon>organismal metagenomes</taxon>
    </lineage>
</organism>
<reference evidence="2" key="1">
    <citation type="submission" date="2020-03" db="EMBL/GenBank/DDBJ databases">
        <title>The deep terrestrial virosphere.</title>
        <authorList>
            <person name="Holmfeldt K."/>
            <person name="Nilsson E."/>
            <person name="Simone D."/>
            <person name="Lopez-Fernandez M."/>
            <person name="Wu X."/>
            <person name="de Brujin I."/>
            <person name="Lundin D."/>
            <person name="Andersson A."/>
            <person name="Bertilsson S."/>
            <person name="Dopson M."/>
        </authorList>
    </citation>
    <scope>NUCLEOTIDE SEQUENCE</scope>
    <source>
        <strain evidence="1">MM415A01046</strain>
        <strain evidence="2">MM415B03492</strain>
        <strain evidence="3">TM448B04841</strain>
    </source>
</reference>